<dbReference type="Proteomes" id="UP000321301">
    <property type="component" value="Unassembled WGS sequence"/>
</dbReference>
<dbReference type="Pfam" id="PF08240">
    <property type="entry name" value="ADH_N"/>
    <property type="match status" value="1"/>
</dbReference>
<dbReference type="SMART" id="SM00829">
    <property type="entry name" value="PKS_ER"/>
    <property type="match status" value="1"/>
</dbReference>
<evidence type="ECO:0000259" key="1">
    <source>
        <dbReference type="SMART" id="SM00829"/>
    </source>
</evidence>
<dbReference type="InterPro" id="IPR036291">
    <property type="entry name" value="NAD(P)-bd_dom_sf"/>
</dbReference>
<dbReference type="CDD" id="cd05280">
    <property type="entry name" value="MDR_yhdh_yhfp"/>
    <property type="match status" value="1"/>
</dbReference>
<dbReference type="Gene3D" id="3.90.180.10">
    <property type="entry name" value="Medium-chain alcohol dehydrogenases, catalytic domain"/>
    <property type="match status" value="1"/>
</dbReference>
<name>A0A512CCI7_9BACT</name>
<organism evidence="2 3">
    <name type="scientific">Cyclobacterium qasimii</name>
    <dbReference type="NCBI Taxonomy" id="1350429"/>
    <lineage>
        <taxon>Bacteria</taxon>
        <taxon>Pseudomonadati</taxon>
        <taxon>Bacteroidota</taxon>
        <taxon>Cytophagia</taxon>
        <taxon>Cytophagales</taxon>
        <taxon>Cyclobacteriaceae</taxon>
        <taxon>Cyclobacterium</taxon>
    </lineage>
</organism>
<dbReference type="PANTHER" id="PTHR43677">
    <property type="entry name" value="SHORT-CHAIN DEHYDROGENASE/REDUCTASE"/>
    <property type="match status" value="1"/>
</dbReference>
<protein>
    <submittedName>
        <fullName evidence="2">Alcohol dehydrogenase</fullName>
    </submittedName>
</protein>
<keyword evidence="3" id="KW-1185">Reference proteome</keyword>
<dbReference type="AlphaFoldDB" id="A0A512CCI7"/>
<dbReference type="InterPro" id="IPR013149">
    <property type="entry name" value="ADH-like_C"/>
</dbReference>
<proteinExistence type="predicted"/>
<dbReference type="SUPFAM" id="SSF50129">
    <property type="entry name" value="GroES-like"/>
    <property type="match status" value="1"/>
</dbReference>
<dbReference type="InterPro" id="IPR013154">
    <property type="entry name" value="ADH-like_N"/>
</dbReference>
<accession>A0A512CCI7</accession>
<evidence type="ECO:0000313" key="2">
    <source>
        <dbReference type="EMBL" id="GEO21921.1"/>
    </source>
</evidence>
<gene>
    <name evidence="2" type="ORF">CQA01_24550</name>
</gene>
<reference evidence="2 3" key="1">
    <citation type="submission" date="2019-07" db="EMBL/GenBank/DDBJ databases">
        <title>Whole genome shotgun sequence of Cyclobacterium qasimii NBRC 106168.</title>
        <authorList>
            <person name="Hosoyama A."/>
            <person name="Uohara A."/>
            <person name="Ohji S."/>
            <person name="Ichikawa N."/>
        </authorList>
    </citation>
    <scope>NUCLEOTIDE SEQUENCE [LARGE SCALE GENOMIC DNA]</scope>
    <source>
        <strain evidence="2 3">NBRC 106168</strain>
    </source>
</reference>
<dbReference type="InterPro" id="IPR011032">
    <property type="entry name" value="GroES-like_sf"/>
</dbReference>
<dbReference type="SUPFAM" id="SSF51735">
    <property type="entry name" value="NAD(P)-binding Rossmann-fold domains"/>
    <property type="match status" value="1"/>
</dbReference>
<sequence length="347" mass="37378">MWLKNIQDSLKNKPQDMEVNQFKSFVVEEQNGAFIGEIKTKNITDLPAGDLLIKVSYSSLNYKDALSASGNKGVTRNFPHTPGIDAVGVIAKSENDGFSIGDKVIVTSYDLGMNTAGGFGEYIRVPAEWTVKLPENLSMKEAMIYGTAGLTAGMSVLRLSELVKPEDGKIIVSGASGGVGALSVAILSKLGYTVIAITGKAHEKDYLMNLGANEIILRSDFENLDKRPMLKPICAGGIDTVGGVILENIIKSTTSMGAITCCGNVASPNLDLTVFPFILRGIALIGIDSQNYPMSYRRQVWNKLAKDWKPDQLSATCDEITLDALPEKIALMLQGKLKGRTVVKLAD</sequence>
<dbReference type="Pfam" id="PF00107">
    <property type="entry name" value="ADH_zinc_N"/>
    <property type="match status" value="1"/>
</dbReference>
<dbReference type="Gene3D" id="3.40.50.720">
    <property type="entry name" value="NAD(P)-binding Rossmann-like Domain"/>
    <property type="match status" value="1"/>
</dbReference>
<dbReference type="InterPro" id="IPR051397">
    <property type="entry name" value="Zn-ADH-like_protein"/>
</dbReference>
<comment type="caution">
    <text evidence="2">The sequence shown here is derived from an EMBL/GenBank/DDBJ whole genome shotgun (WGS) entry which is preliminary data.</text>
</comment>
<dbReference type="EMBL" id="BJYV01000010">
    <property type="protein sequence ID" value="GEO21921.1"/>
    <property type="molecule type" value="Genomic_DNA"/>
</dbReference>
<dbReference type="InterPro" id="IPR014188">
    <property type="entry name" value="Acrylyl-CoA_reductase_AcuI"/>
</dbReference>
<feature type="domain" description="Enoyl reductase (ER)" evidence="1">
    <location>
        <begin position="36"/>
        <end position="343"/>
    </location>
</feature>
<dbReference type="NCBIfam" id="TIGR02823">
    <property type="entry name" value="oxido_YhdH"/>
    <property type="match status" value="1"/>
</dbReference>
<dbReference type="InterPro" id="IPR020843">
    <property type="entry name" value="ER"/>
</dbReference>
<dbReference type="PANTHER" id="PTHR43677:SF1">
    <property type="entry name" value="ACRYLYL-COA REDUCTASE ACUI-RELATED"/>
    <property type="match status" value="1"/>
</dbReference>
<dbReference type="GO" id="GO:0043957">
    <property type="term" value="F:acryloyl-CoA reductase (NADPH) activity"/>
    <property type="evidence" value="ECO:0007669"/>
    <property type="project" value="TreeGrafter"/>
</dbReference>
<evidence type="ECO:0000313" key="3">
    <source>
        <dbReference type="Proteomes" id="UP000321301"/>
    </source>
</evidence>